<keyword evidence="3" id="KW-1185">Reference proteome</keyword>
<dbReference type="AlphaFoldDB" id="A0AAN6GQL4"/>
<feature type="region of interest" description="Disordered" evidence="1">
    <location>
        <begin position="1"/>
        <end position="39"/>
    </location>
</feature>
<feature type="region of interest" description="Disordered" evidence="1">
    <location>
        <begin position="330"/>
        <end position="381"/>
    </location>
</feature>
<evidence type="ECO:0000313" key="3">
    <source>
        <dbReference type="Proteomes" id="UP001176517"/>
    </source>
</evidence>
<accession>A0AAN6GQL4</accession>
<feature type="compositionally biased region" description="Low complexity" evidence="1">
    <location>
        <begin position="518"/>
        <end position="528"/>
    </location>
</feature>
<feature type="compositionally biased region" description="Low complexity" evidence="1">
    <location>
        <begin position="161"/>
        <end position="189"/>
    </location>
</feature>
<evidence type="ECO:0000313" key="2">
    <source>
        <dbReference type="EMBL" id="KAK0551911.1"/>
    </source>
</evidence>
<sequence length="676" mass="71177">MNDIILQQQLSSPTTSNSLAVPSDSFNLPNWSQSNLTNDDDYMSTCSFAVARQTQPDSQQNPASMTAAQLSSEPAQFDTGIQPEQAAAPEAEHSPDDEAALAALEDLVNPDRAKSLVEARQRAKARRQRIASMTVNPVDVVPEIAPQHTSAAPAVLPEVYRSSSSRSKLPPSLTWSLSSMSNSPLLTPTESSRHHQHSASLPGPSSGYFPEPSSYHEFGVPIYGHNVPLPPCLLPGAIREPAKRRKIGGGTPSVSSPLNPAFSDVLSNDGIGSPGFRKASSLERSKSYAKAYAEIRALDSGLQSVWMSRHDIDAWAVAAEMFAGSEVGLQTFPTDQQSPGLGLRQEPQEQQEQASKPSGGFSWSAKKAVGTPSRERSPYRSPWSNRAKIFVDSAVRPSGGILLPSPPCGDGGSLGNSETSDSASSSSATDPSTADSTPHTSPVMATFPLPEEAQEKQLQAMRARKRTVSQGGVRVGAGLINIPDRRASIGLEQHADEPEAMETIEADLTPTRIHPGLPSSSRPSSRASQMRQMISLPFSNSSSSSPSSSPSSPQVSPRKIKGTTISISGPMPITPTTAAAHTALDPSSAQLRRDSSSSTLVGAITTTPMSSAGLDGKKMRMRNLLRSRPSTADASALAEAAALSNNSNSISSSTSWFGGKGRGLGLASPSTPTPSS</sequence>
<dbReference type="EMBL" id="JAPDMZ010000070">
    <property type="protein sequence ID" value="KAK0551911.1"/>
    <property type="molecule type" value="Genomic_DNA"/>
</dbReference>
<feature type="region of interest" description="Disordered" evidence="1">
    <location>
        <begin position="399"/>
        <end position="445"/>
    </location>
</feature>
<feature type="compositionally biased region" description="Polar residues" evidence="1">
    <location>
        <begin position="1"/>
        <end position="37"/>
    </location>
</feature>
<feature type="region of interest" description="Disordered" evidence="1">
    <location>
        <begin position="642"/>
        <end position="676"/>
    </location>
</feature>
<proteinExistence type="predicted"/>
<feature type="region of interest" description="Disordered" evidence="1">
    <location>
        <begin position="158"/>
        <end position="206"/>
    </location>
</feature>
<feature type="region of interest" description="Disordered" evidence="1">
    <location>
        <begin position="51"/>
        <end position="97"/>
    </location>
</feature>
<comment type="caution">
    <text evidence="2">The sequence shown here is derived from an EMBL/GenBank/DDBJ whole genome shotgun (WGS) entry which is preliminary data.</text>
</comment>
<reference evidence="2" key="1">
    <citation type="journal article" date="2023" name="PhytoFront">
        <title>Draft Genome Resources of Seven Strains of Tilletia horrida, Causal Agent of Kernel Smut of Rice.</title>
        <authorList>
            <person name="Khanal S."/>
            <person name="Antony Babu S."/>
            <person name="Zhou X.G."/>
        </authorList>
    </citation>
    <scope>NUCLEOTIDE SEQUENCE</scope>
    <source>
        <strain evidence="2">TX6</strain>
    </source>
</reference>
<name>A0AAN6GQL4_9BASI</name>
<feature type="region of interest" description="Disordered" evidence="1">
    <location>
        <begin position="508"/>
        <end position="577"/>
    </location>
</feature>
<feature type="compositionally biased region" description="Low complexity" evidence="1">
    <location>
        <begin position="535"/>
        <end position="557"/>
    </location>
</feature>
<gene>
    <name evidence="2" type="ORF">OC846_003092</name>
</gene>
<feature type="compositionally biased region" description="Polar residues" evidence="1">
    <location>
        <begin position="51"/>
        <end position="74"/>
    </location>
</feature>
<evidence type="ECO:0000256" key="1">
    <source>
        <dbReference type="SAM" id="MobiDB-lite"/>
    </source>
</evidence>
<feature type="compositionally biased region" description="Low complexity" evidence="1">
    <location>
        <begin position="419"/>
        <end position="438"/>
    </location>
</feature>
<protein>
    <submittedName>
        <fullName evidence="2">Uncharacterized protein</fullName>
    </submittedName>
</protein>
<feature type="compositionally biased region" description="Low complexity" evidence="1">
    <location>
        <begin position="642"/>
        <end position="655"/>
    </location>
</feature>
<dbReference type="Proteomes" id="UP001176517">
    <property type="component" value="Unassembled WGS sequence"/>
</dbReference>
<organism evidence="2 3">
    <name type="scientific">Tilletia horrida</name>
    <dbReference type="NCBI Taxonomy" id="155126"/>
    <lineage>
        <taxon>Eukaryota</taxon>
        <taxon>Fungi</taxon>
        <taxon>Dikarya</taxon>
        <taxon>Basidiomycota</taxon>
        <taxon>Ustilaginomycotina</taxon>
        <taxon>Exobasidiomycetes</taxon>
        <taxon>Tilletiales</taxon>
        <taxon>Tilletiaceae</taxon>
        <taxon>Tilletia</taxon>
    </lineage>
</organism>